<comment type="caution">
    <text evidence="1">The sequence shown here is derived from an EMBL/GenBank/DDBJ whole genome shotgun (WGS) entry which is preliminary data.</text>
</comment>
<dbReference type="InterPro" id="IPR032675">
    <property type="entry name" value="LRR_dom_sf"/>
</dbReference>
<accession>A0AAD6S2R1</accession>
<dbReference type="Proteomes" id="UP001218188">
    <property type="component" value="Unassembled WGS sequence"/>
</dbReference>
<evidence type="ECO:0008006" key="3">
    <source>
        <dbReference type="Google" id="ProtNLM"/>
    </source>
</evidence>
<dbReference type="AlphaFoldDB" id="A0AAD6S2R1"/>
<evidence type="ECO:0000313" key="2">
    <source>
        <dbReference type="Proteomes" id="UP001218188"/>
    </source>
</evidence>
<sequence>MASPFHEKIGTNYHPLDSEIAQIKELLVHPRAEIKRLDGEIAQLRIQRHEFKEYVAGHKALISPIRRLPPDVLREVFLACVPPRENAVMSAREAPLLLGHICSVWRTIALSTPRLWSSIHIAEPHPDLAPSFYDGCLRLVTTWLRRSGALPLSISFHRPTFREESPFFDAIAAFSPRWKHISLSGQSRVMLSREDVPLLETIKISDYSVADNVAEAKRQDFLGGACVREVFLGTEIDPLQLPLPWSQLTTLTLARLNNAYARRARQLSSSAALRILANCHSLRECVLFLTHEPDELLDLPSSVEVPSLASLKLSLDVFAIPAHQNPLDRLQLPQLASFIVHGRHQPTIFPFLTLLSTAKMLKNIEIETLMFTAETLVAFLQRLPPSVQRLSMRQNVIDPETRSLVDNEILHLLAPSSPSESCLLPVLDTFTISYASSFSDDDLLRFIRVRMAIHPLRQVTVRFFRLEETKILPELESIMDDFGLVVSLDYLTTSSTWNPRDGSVILFS</sequence>
<protein>
    <recommendedName>
        <fullName evidence="3">F-box domain-containing protein</fullName>
    </recommendedName>
</protein>
<evidence type="ECO:0000313" key="1">
    <source>
        <dbReference type="EMBL" id="KAJ7019413.1"/>
    </source>
</evidence>
<proteinExistence type="predicted"/>
<reference evidence="1" key="1">
    <citation type="submission" date="2023-03" db="EMBL/GenBank/DDBJ databases">
        <title>Massive genome expansion in bonnet fungi (Mycena s.s.) driven by repeated elements and novel gene families across ecological guilds.</title>
        <authorList>
            <consortium name="Lawrence Berkeley National Laboratory"/>
            <person name="Harder C.B."/>
            <person name="Miyauchi S."/>
            <person name="Viragh M."/>
            <person name="Kuo A."/>
            <person name="Thoen E."/>
            <person name="Andreopoulos B."/>
            <person name="Lu D."/>
            <person name="Skrede I."/>
            <person name="Drula E."/>
            <person name="Henrissat B."/>
            <person name="Morin E."/>
            <person name="Kohler A."/>
            <person name="Barry K."/>
            <person name="LaButti K."/>
            <person name="Morin E."/>
            <person name="Salamov A."/>
            <person name="Lipzen A."/>
            <person name="Mereny Z."/>
            <person name="Hegedus B."/>
            <person name="Baldrian P."/>
            <person name="Stursova M."/>
            <person name="Weitz H."/>
            <person name="Taylor A."/>
            <person name="Grigoriev I.V."/>
            <person name="Nagy L.G."/>
            <person name="Martin F."/>
            <person name="Kauserud H."/>
        </authorList>
    </citation>
    <scope>NUCLEOTIDE SEQUENCE</scope>
    <source>
        <strain evidence="1">CBHHK200</strain>
    </source>
</reference>
<dbReference type="Gene3D" id="3.80.10.10">
    <property type="entry name" value="Ribonuclease Inhibitor"/>
    <property type="match status" value="1"/>
</dbReference>
<name>A0AAD6S2R1_9AGAR</name>
<gene>
    <name evidence="1" type="ORF">C8F04DRAFT_334342</name>
</gene>
<keyword evidence="2" id="KW-1185">Reference proteome</keyword>
<organism evidence="1 2">
    <name type="scientific">Mycena alexandri</name>
    <dbReference type="NCBI Taxonomy" id="1745969"/>
    <lineage>
        <taxon>Eukaryota</taxon>
        <taxon>Fungi</taxon>
        <taxon>Dikarya</taxon>
        <taxon>Basidiomycota</taxon>
        <taxon>Agaricomycotina</taxon>
        <taxon>Agaricomycetes</taxon>
        <taxon>Agaricomycetidae</taxon>
        <taxon>Agaricales</taxon>
        <taxon>Marasmiineae</taxon>
        <taxon>Mycenaceae</taxon>
        <taxon>Mycena</taxon>
    </lineage>
</organism>
<dbReference type="EMBL" id="JARJCM010000293">
    <property type="protein sequence ID" value="KAJ7019413.1"/>
    <property type="molecule type" value="Genomic_DNA"/>
</dbReference>